<keyword evidence="5 9" id="KW-0350">Heme biosynthesis</keyword>
<organism evidence="11 12">
    <name type="scientific">Photorhabdus khanii subsp. guanajuatensis</name>
    <dbReference type="NCBI Taxonomy" id="2100166"/>
    <lineage>
        <taxon>Bacteria</taxon>
        <taxon>Pseudomonadati</taxon>
        <taxon>Pseudomonadota</taxon>
        <taxon>Gammaproteobacteria</taxon>
        <taxon>Enterobacterales</taxon>
        <taxon>Morganellaceae</taxon>
        <taxon>Photorhabdus</taxon>
    </lineage>
</organism>
<dbReference type="InterPro" id="IPR019772">
    <property type="entry name" value="Ferrochelatase_AS"/>
</dbReference>
<keyword evidence="7 9" id="KW-0627">Porphyrin biosynthesis</keyword>
<name>A0A4R4JYS9_9GAMM</name>
<dbReference type="NCBIfam" id="TIGR00109">
    <property type="entry name" value="hemH"/>
    <property type="match status" value="1"/>
</dbReference>
<dbReference type="CDD" id="cd03411">
    <property type="entry name" value="Ferrochelatase_N"/>
    <property type="match status" value="1"/>
</dbReference>
<dbReference type="InterPro" id="IPR033659">
    <property type="entry name" value="Ferrochelatase_N"/>
</dbReference>
<sequence>MSSGKYGVLLVNLGTPDEPTTAAIKRYLAEFLSDRRVVDFSRLIWIPILHGVILPFRSSRVAKLYQKIWTDEGSPLLVYSRRQQKLLAEKLADIPVELGMSYGSPSLEQAIDNLLKQGVEQLIILPLYPQYSCSTSAAVFDGVGKILQKYRTIPGIHFIRSYADHPAYISALKETIEQSFREHGKPDRLLFSYHSIPQRFVDTGDIYSEQCELTTQLLKQTINYPSEQVMMTYQSRFGREPWLTPFTNQTMKSLPDQGIKHIQVLCPGFSSDCLETLEEIKQQNKEIFLNAGGEKCEYIPALNDNSNHIFLLEALVSRFVRSKTNSI</sequence>
<dbReference type="GO" id="GO:0005737">
    <property type="term" value="C:cytoplasm"/>
    <property type="evidence" value="ECO:0007669"/>
    <property type="project" value="UniProtKB-SubCell"/>
</dbReference>
<dbReference type="HAMAP" id="MF_00323">
    <property type="entry name" value="Ferrochelatase"/>
    <property type="match status" value="1"/>
</dbReference>
<dbReference type="InterPro" id="IPR033644">
    <property type="entry name" value="Ferrochelatase_C"/>
</dbReference>
<comment type="catalytic activity">
    <reaction evidence="8">
        <text>Fe-coproporphyrin III + 2 H(+) = coproporphyrin III + Fe(2+)</text>
        <dbReference type="Rhea" id="RHEA:49572"/>
        <dbReference type="ChEBI" id="CHEBI:15378"/>
        <dbReference type="ChEBI" id="CHEBI:29033"/>
        <dbReference type="ChEBI" id="CHEBI:68438"/>
        <dbReference type="ChEBI" id="CHEBI:131725"/>
        <dbReference type="EC" id="4.99.1.9"/>
    </reaction>
    <physiologicalReaction direction="right-to-left" evidence="8">
        <dbReference type="Rhea" id="RHEA:49574"/>
    </physiologicalReaction>
</comment>
<evidence type="ECO:0000256" key="1">
    <source>
        <dbReference type="ARBA" id="ARBA00007718"/>
    </source>
</evidence>
<dbReference type="PANTHER" id="PTHR11108">
    <property type="entry name" value="FERROCHELATASE"/>
    <property type="match status" value="1"/>
</dbReference>
<dbReference type="Proteomes" id="UP000295598">
    <property type="component" value="Unassembled WGS sequence"/>
</dbReference>
<comment type="subcellular location">
    <subcellularLocation>
        <location evidence="9 10">Cytoplasm</location>
    </subcellularLocation>
</comment>
<keyword evidence="6 9" id="KW-0456">Lyase</keyword>
<evidence type="ECO:0000256" key="8">
    <source>
        <dbReference type="ARBA" id="ARBA00024536"/>
    </source>
</evidence>
<dbReference type="GO" id="GO:0046872">
    <property type="term" value="F:metal ion binding"/>
    <property type="evidence" value="ECO:0007669"/>
    <property type="project" value="UniProtKB-KW"/>
</dbReference>
<reference evidence="11 12" key="1">
    <citation type="journal article" date="2019" name="Int. J. Syst. Evol. Microbiol.">
        <title>Photorhabdus khanii subsp. guanajuatensis subsp. nov., isolated from Heterorhabditis atacamensis, and Photorhabdus luminescens subsp. mexicana subsp. nov., isolated from Heterorhabditis mexicana entomopathogenic nematodes.</title>
        <authorList>
            <person name="Machado R.A.R."/>
            <person name="Bruno P."/>
            <person name="Arce C.C.M."/>
            <person name="Liechti N."/>
            <person name="Kohler A."/>
            <person name="Bernal J."/>
            <person name="Bruggmann R."/>
            <person name="Turlings T.C.J."/>
        </authorList>
    </citation>
    <scope>NUCLEOTIDE SEQUENCE [LARGE SCALE GENOMIC DNA]</scope>
    <source>
        <strain evidence="11 12">MEX20-17</strain>
    </source>
</reference>
<evidence type="ECO:0000313" key="12">
    <source>
        <dbReference type="Proteomes" id="UP000295598"/>
    </source>
</evidence>
<evidence type="ECO:0000256" key="2">
    <source>
        <dbReference type="ARBA" id="ARBA00022490"/>
    </source>
</evidence>
<dbReference type="GO" id="GO:0006783">
    <property type="term" value="P:heme biosynthetic process"/>
    <property type="evidence" value="ECO:0007669"/>
    <property type="project" value="UniProtKB-UniRule"/>
</dbReference>
<evidence type="ECO:0000256" key="7">
    <source>
        <dbReference type="ARBA" id="ARBA00023244"/>
    </source>
</evidence>
<evidence type="ECO:0000313" key="11">
    <source>
        <dbReference type="EMBL" id="TDB59998.1"/>
    </source>
</evidence>
<dbReference type="Pfam" id="PF00762">
    <property type="entry name" value="Ferrochelatase"/>
    <property type="match status" value="1"/>
</dbReference>
<dbReference type="InterPro" id="IPR001015">
    <property type="entry name" value="Ferrochelatase"/>
</dbReference>
<gene>
    <name evidence="9" type="primary">hemH</name>
    <name evidence="11" type="ORF">C5467_07520</name>
</gene>
<comment type="pathway">
    <text evidence="9 10">Porphyrin-containing compound metabolism; protoheme biosynthesis; protoheme from protoporphyrin-IX: step 1/1.</text>
</comment>
<evidence type="ECO:0000256" key="4">
    <source>
        <dbReference type="ARBA" id="ARBA00023004"/>
    </source>
</evidence>
<dbReference type="PROSITE" id="PS00534">
    <property type="entry name" value="FERROCHELATASE"/>
    <property type="match status" value="1"/>
</dbReference>
<evidence type="ECO:0000256" key="3">
    <source>
        <dbReference type="ARBA" id="ARBA00022723"/>
    </source>
</evidence>
<keyword evidence="3 9" id="KW-0479">Metal-binding</keyword>
<protein>
    <recommendedName>
        <fullName evidence="9 10">Ferrochelatase</fullName>
        <ecNumber evidence="9 10">4.98.1.1</ecNumber>
    </recommendedName>
    <alternativeName>
        <fullName evidence="9">Heme synthase</fullName>
    </alternativeName>
    <alternativeName>
        <fullName evidence="9">Protoheme ferro-lyase</fullName>
    </alternativeName>
</protein>
<dbReference type="UniPathway" id="UPA00252">
    <property type="reaction ID" value="UER00325"/>
</dbReference>
<comment type="catalytic activity">
    <reaction evidence="9 10">
        <text>heme b + 2 H(+) = protoporphyrin IX + Fe(2+)</text>
        <dbReference type="Rhea" id="RHEA:22584"/>
        <dbReference type="ChEBI" id="CHEBI:15378"/>
        <dbReference type="ChEBI" id="CHEBI:29033"/>
        <dbReference type="ChEBI" id="CHEBI:57306"/>
        <dbReference type="ChEBI" id="CHEBI:60344"/>
        <dbReference type="EC" id="4.98.1.1"/>
    </reaction>
</comment>
<dbReference type="CDD" id="cd00419">
    <property type="entry name" value="Ferrochelatase_C"/>
    <property type="match status" value="1"/>
</dbReference>
<comment type="similarity">
    <text evidence="1 9 10">Belongs to the ferrochelatase family.</text>
</comment>
<dbReference type="FunFam" id="3.40.50.1400:FF:000004">
    <property type="entry name" value="Ferrochelatase"/>
    <property type="match status" value="1"/>
</dbReference>
<dbReference type="RefSeq" id="WP_132353880.1">
    <property type="nucleotide sequence ID" value="NZ_CAWOJO010000009.1"/>
</dbReference>
<dbReference type="PANTHER" id="PTHR11108:SF1">
    <property type="entry name" value="FERROCHELATASE, MITOCHONDRIAL"/>
    <property type="match status" value="1"/>
</dbReference>
<comment type="function">
    <text evidence="9 10">Catalyzes the ferrous insertion into protoporphyrin IX.</text>
</comment>
<evidence type="ECO:0000256" key="10">
    <source>
        <dbReference type="RuleBase" id="RU000607"/>
    </source>
</evidence>
<proteinExistence type="inferred from homology"/>
<dbReference type="EC" id="4.98.1.1" evidence="9 10"/>
<accession>A0A4R4JYS9</accession>
<dbReference type="EMBL" id="PUJY01000009">
    <property type="protein sequence ID" value="TDB59998.1"/>
    <property type="molecule type" value="Genomic_DNA"/>
</dbReference>
<evidence type="ECO:0000256" key="6">
    <source>
        <dbReference type="ARBA" id="ARBA00023239"/>
    </source>
</evidence>
<keyword evidence="4 9" id="KW-0408">Iron</keyword>
<keyword evidence="2 9" id="KW-0963">Cytoplasm</keyword>
<evidence type="ECO:0000256" key="5">
    <source>
        <dbReference type="ARBA" id="ARBA00023133"/>
    </source>
</evidence>
<feature type="binding site" evidence="9">
    <location>
        <position position="275"/>
    </location>
    <ligand>
        <name>Fe(2+)</name>
        <dbReference type="ChEBI" id="CHEBI:29033"/>
    </ligand>
</feature>
<dbReference type="AlphaFoldDB" id="A0A4R4JYS9"/>
<dbReference type="SUPFAM" id="SSF53800">
    <property type="entry name" value="Chelatase"/>
    <property type="match status" value="1"/>
</dbReference>
<comment type="caution">
    <text evidence="11">The sequence shown here is derived from an EMBL/GenBank/DDBJ whole genome shotgun (WGS) entry which is preliminary data.</text>
</comment>
<dbReference type="GO" id="GO:0004325">
    <property type="term" value="F:ferrochelatase activity"/>
    <property type="evidence" value="ECO:0007669"/>
    <property type="project" value="UniProtKB-UniRule"/>
</dbReference>
<feature type="binding site" evidence="9">
    <location>
        <position position="194"/>
    </location>
    <ligand>
        <name>Fe(2+)</name>
        <dbReference type="ChEBI" id="CHEBI:29033"/>
    </ligand>
</feature>
<dbReference type="Gene3D" id="3.40.50.1400">
    <property type="match status" value="2"/>
</dbReference>
<evidence type="ECO:0000256" key="9">
    <source>
        <dbReference type="HAMAP-Rule" id="MF_00323"/>
    </source>
</evidence>